<keyword evidence="3" id="KW-1185">Reference proteome</keyword>
<keyword evidence="1" id="KW-0812">Transmembrane</keyword>
<name>Q0C6H7_SYNC1</name>
<keyword evidence="1" id="KW-1133">Transmembrane helix</keyword>
<gene>
    <name evidence="2" type="ordered locus">Pcar_3345</name>
</gene>
<organism evidence="2 3">
    <name type="scientific">Syntrophotalea carbinolica (strain DSM 2380 / NBRC 103641 / GraBd1)</name>
    <name type="common">Pelobacter carbinolicus</name>
    <dbReference type="NCBI Taxonomy" id="338963"/>
    <lineage>
        <taxon>Bacteria</taxon>
        <taxon>Pseudomonadati</taxon>
        <taxon>Thermodesulfobacteriota</taxon>
        <taxon>Desulfuromonadia</taxon>
        <taxon>Desulfuromonadales</taxon>
        <taxon>Syntrophotaleaceae</taxon>
        <taxon>Syntrophotalea</taxon>
    </lineage>
</organism>
<feature type="transmembrane region" description="Helical" evidence="1">
    <location>
        <begin position="47"/>
        <end position="65"/>
    </location>
</feature>
<protein>
    <submittedName>
        <fullName evidence="2">Uncharacterized protein</fullName>
    </submittedName>
</protein>
<accession>Q0C6H7</accession>
<evidence type="ECO:0000256" key="1">
    <source>
        <dbReference type="SAM" id="Phobius"/>
    </source>
</evidence>
<dbReference type="Proteomes" id="UP000002534">
    <property type="component" value="Chromosome"/>
</dbReference>
<reference evidence="3" key="1">
    <citation type="submission" date="2005-10" db="EMBL/GenBank/DDBJ databases">
        <title>Complete sequence of Pelobacter carbinolicus DSM 2380.</title>
        <authorList>
            <person name="Copeland A."/>
            <person name="Lucas S."/>
            <person name="Lapidus A."/>
            <person name="Barry K."/>
            <person name="Detter J.C."/>
            <person name="Glavina T."/>
            <person name="Hammon N."/>
            <person name="Israni S."/>
            <person name="Pitluck S."/>
            <person name="Chertkov O."/>
            <person name="Schmutz J."/>
            <person name="Larimer F."/>
            <person name="Land M."/>
            <person name="Kyrpides N."/>
            <person name="Ivanova N."/>
            <person name="Richardson P."/>
        </authorList>
    </citation>
    <scope>NUCLEOTIDE SEQUENCE [LARGE SCALE GENOMIC DNA]</scope>
    <source>
        <strain evidence="3">DSM 2380 / NBRC 103641 / GraBd1</strain>
    </source>
</reference>
<dbReference type="KEGG" id="pca:Pcar_3345"/>
<evidence type="ECO:0000313" key="2">
    <source>
        <dbReference type="EMBL" id="ABI81961.1"/>
    </source>
</evidence>
<proteinExistence type="predicted"/>
<dbReference type="EMBL" id="CP000142">
    <property type="protein sequence ID" value="ABI81961.1"/>
    <property type="molecule type" value="Genomic_DNA"/>
</dbReference>
<evidence type="ECO:0000313" key="3">
    <source>
        <dbReference type="Proteomes" id="UP000002534"/>
    </source>
</evidence>
<dbReference type="HOGENOM" id="CLU_2539554_0_0_7"/>
<dbReference type="AlphaFoldDB" id="Q0C6H7"/>
<reference evidence="2 3" key="2">
    <citation type="journal article" date="2012" name="BMC Genomics">
        <title>The genome of Pelobacter carbinolicus reveals surprising metabolic capabilities and physiological features.</title>
        <authorList>
            <person name="Aklujkar M."/>
            <person name="Haveman S.A."/>
            <person name="Didonato R.Jr."/>
            <person name="Chertkov O."/>
            <person name="Han C.S."/>
            <person name="Land M.L."/>
            <person name="Brown P."/>
            <person name="Lovley D.R."/>
        </authorList>
    </citation>
    <scope>NUCLEOTIDE SEQUENCE [LARGE SCALE GENOMIC DNA]</scope>
    <source>
        <strain evidence="3">DSM 2380 / NBRC 103641 / GraBd1</strain>
    </source>
</reference>
<keyword evidence="1" id="KW-0472">Membrane</keyword>
<sequence length="83" mass="9761">MDHYVLYDDTNVTYVLNQVFNADILEIQRSIYATTDNTKMSYHNMKYIFLSFTLIGFSLKLNHYIKTGLQSLQQHSIRSIALH</sequence>